<dbReference type="Gene3D" id="1.10.357.10">
    <property type="entry name" value="Tetracycline Repressor, domain 2"/>
    <property type="match status" value="1"/>
</dbReference>
<organism evidence="7 8">
    <name type="scientific">Brevundimonas pondensis</name>
    <dbReference type="NCBI Taxonomy" id="2774189"/>
    <lineage>
        <taxon>Bacteria</taxon>
        <taxon>Pseudomonadati</taxon>
        <taxon>Pseudomonadota</taxon>
        <taxon>Alphaproteobacteria</taxon>
        <taxon>Caulobacterales</taxon>
        <taxon>Caulobacteraceae</taxon>
        <taxon>Brevundimonas</taxon>
    </lineage>
</organism>
<dbReference type="PROSITE" id="PS50977">
    <property type="entry name" value="HTH_TETR_2"/>
    <property type="match status" value="1"/>
</dbReference>
<evidence type="ECO:0000256" key="3">
    <source>
        <dbReference type="ARBA" id="ARBA00023125"/>
    </source>
</evidence>
<name>A0ABX7SP58_9CAUL</name>
<dbReference type="InterPro" id="IPR050109">
    <property type="entry name" value="HTH-type_TetR-like_transc_reg"/>
</dbReference>
<dbReference type="SUPFAM" id="SSF48498">
    <property type="entry name" value="Tetracyclin repressor-like, C-terminal domain"/>
    <property type="match status" value="1"/>
</dbReference>
<dbReference type="PANTHER" id="PTHR30055">
    <property type="entry name" value="HTH-TYPE TRANSCRIPTIONAL REGULATOR RUTR"/>
    <property type="match status" value="1"/>
</dbReference>
<evidence type="ECO:0000313" key="7">
    <source>
        <dbReference type="EMBL" id="QTC88577.1"/>
    </source>
</evidence>
<dbReference type="PANTHER" id="PTHR30055:SF228">
    <property type="entry name" value="TRANSCRIPTIONAL REGULATOR-RELATED"/>
    <property type="match status" value="1"/>
</dbReference>
<keyword evidence="4" id="KW-0804">Transcription</keyword>
<keyword evidence="3 5" id="KW-0238">DNA-binding</keyword>
<evidence type="ECO:0000256" key="1">
    <source>
        <dbReference type="ARBA" id="ARBA00022491"/>
    </source>
</evidence>
<accession>A0ABX7SP58</accession>
<feature type="domain" description="HTH tetR-type" evidence="6">
    <location>
        <begin position="4"/>
        <end position="64"/>
    </location>
</feature>
<keyword evidence="1" id="KW-0678">Repressor</keyword>
<dbReference type="InterPro" id="IPR039538">
    <property type="entry name" value="BetI_C"/>
</dbReference>
<sequence length="196" mass="21979">MANANRKAAIITAAIDLFRQRGFASVSTRDLADHAGLSRSHIYHYFNDWEQLRREAFYAFTRDQLAEISAGLDDTPPLEALERYLKDCLPLSANGSWALWLDAWDEALHDPELAQTYLQVNAQWRAMMAGIIERGVFSGDFRCRSPDRAARQLFAMVMGQSNDLLLAPSQEAADEALNEAMEVAGLLLGFAARREL</sequence>
<reference evidence="7 8" key="1">
    <citation type="submission" date="2020-09" db="EMBL/GenBank/DDBJ databases">
        <title>Brevundimonas sp. LVF1 isolated from an oligotrophic pond in Goettingen, Germany.</title>
        <authorList>
            <person name="Friedrich I."/>
            <person name="Klassen A."/>
            <person name="Neubauer H."/>
            <person name="Schneider D."/>
            <person name="Hertel R."/>
            <person name="Daniel R."/>
        </authorList>
    </citation>
    <scope>NUCLEOTIDE SEQUENCE [LARGE SCALE GENOMIC DNA]</scope>
    <source>
        <strain evidence="7 8">LVF1</strain>
    </source>
</reference>
<dbReference type="Proteomes" id="UP000663942">
    <property type="component" value="Chromosome"/>
</dbReference>
<evidence type="ECO:0000256" key="2">
    <source>
        <dbReference type="ARBA" id="ARBA00023015"/>
    </source>
</evidence>
<evidence type="ECO:0000256" key="4">
    <source>
        <dbReference type="ARBA" id="ARBA00023163"/>
    </source>
</evidence>
<protein>
    <submittedName>
        <fullName evidence="7">TetR/AcrR family transcriptional regulator</fullName>
    </submittedName>
</protein>
<dbReference type="InterPro" id="IPR036271">
    <property type="entry name" value="Tet_transcr_reg_TetR-rel_C_sf"/>
</dbReference>
<dbReference type="EMBL" id="CP062006">
    <property type="protein sequence ID" value="QTC88577.1"/>
    <property type="molecule type" value="Genomic_DNA"/>
</dbReference>
<dbReference type="InterPro" id="IPR001647">
    <property type="entry name" value="HTH_TetR"/>
</dbReference>
<proteinExistence type="predicted"/>
<dbReference type="RefSeq" id="WP_207825942.1">
    <property type="nucleotide sequence ID" value="NZ_CP062006.1"/>
</dbReference>
<dbReference type="Pfam" id="PF00440">
    <property type="entry name" value="TetR_N"/>
    <property type="match status" value="1"/>
</dbReference>
<dbReference type="SUPFAM" id="SSF46689">
    <property type="entry name" value="Homeodomain-like"/>
    <property type="match status" value="1"/>
</dbReference>
<evidence type="ECO:0000313" key="8">
    <source>
        <dbReference type="Proteomes" id="UP000663942"/>
    </source>
</evidence>
<keyword evidence="2" id="KW-0805">Transcription regulation</keyword>
<dbReference type="InterPro" id="IPR009057">
    <property type="entry name" value="Homeodomain-like_sf"/>
</dbReference>
<feature type="DNA-binding region" description="H-T-H motif" evidence="5">
    <location>
        <begin position="27"/>
        <end position="46"/>
    </location>
</feature>
<keyword evidence="8" id="KW-1185">Reference proteome</keyword>
<evidence type="ECO:0000259" key="6">
    <source>
        <dbReference type="PROSITE" id="PS50977"/>
    </source>
</evidence>
<dbReference type="PRINTS" id="PR00455">
    <property type="entry name" value="HTHTETR"/>
</dbReference>
<evidence type="ECO:0000256" key="5">
    <source>
        <dbReference type="PROSITE-ProRule" id="PRU00335"/>
    </source>
</evidence>
<gene>
    <name evidence="7" type="ORF">IFE19_04160</name>
</gene>
<dbReference type="Pfam" id="PF13977">
    <property type="entry name" value="TetR_C_6"/>
    <property type="match status" value="1"/>
</dbReference>